<keyword evidence="3" id="KW-1185">Reference proteome</keyword>
<sequence length="60" mass="6653">MLQNHVSTRIHSTAVVHECSASNIHPRRAWSLPHTHSHPRSIHPPMSRGLPAPHMSPVAV</sequence>
<dbReference type="KEGG" id="ccp:CHC_T00005459001"/>
<evidence type="ECO:0000313" key="2">
    <source>
        <dbReference type="EMBL" id="CDF37322.1"/>
    </source>
</evidence>
<organism evidence="2 3">
    <name type="scientific">Chondrus crispus</name>
    <name type="common">Carrageen Irish moss</name>
    <name type="synonym">Polymorpha crispa</name>
    <dbReference type="NCBI Taxonomy" id="2769"/>
    <lineage>
        <taxon>Eukaryota</taxon>
        <taxon>Rhodophyta</taxon>
        <taxon>Florideophyceae</taxon>
        <taxon>Rhodymeniophycidae</taxon>
        <taxon>Gigartinales</taxon>
        <taxon>Gigartinaceae</taxon>
        <taxon>Chondrus</taxon>
    </lineage>
</organism>
<dbReference type="RefSeq" id="XP_005717141.1">
    <property type="nucleotide sequence ID" value="XM_005717084.1"/>
</dbReference>
<dbReference type="EMBL" id="HG001831">
    <property type="protein sequence ID" value="CDF37322.1"/>
    <property type="molecule type" value="Genomic_DNA"/>
</dbReference>
<accession>R7QFL6</accession>
<reference evidence="3" key="1">
    <citation type="journal article" date="2013" name="Proc. Natl. Acad. Sci. U.S.A.">
        <title>Genome structure and metabolic features in the red seaweed Chondrus crispus shed light on evolution of the Archaeplastida.</title>
        <authorList>
            <person name="Collen J."/>
            <person name="Porcel B."/>
            <person name="Carre W."/>
            <person name="Ball S.G."/>
            <person name="Chaparro C."/>
            <person name="Tonon T."/>
            <person name="Barbeyron T."/>
            <person name="Michel G."/>
            <person name="Noel B."/>
            <person name="Valentin K."/>
            <person name="Elias M."/>
            <person name="Artiguenave F."/>
            <person name="Arun A."/>
            <person name="Aury J.M."/>
            <person name="Barbosa-Neto J.F."/>
            <person name="Bothwell J.H."/>
            <person name="Bouget F.Y."/>
            <person name="Brillet L."/>
            <person name="Cabello-Hurtado F."/>
            <person name="Capella-Gutierrez S."/>
            <person name="Charrier B."/>
            <person name="Cladiere L."/>
            <person name="Cock J.M."/>
            <person name="Coelho S.M."/>
            <person name="Colleoni C."/>
            <person name="Czjzek M."/>
            <person name="Da Silva C."/>
            <person name="Delage L."/>
            <person name="Denoeud F."/>
            <person name="Deschamps P."/>
            <person name="Dittami S.M."/>
            <person name="Gabaldon T."/>
            <person name="Gachon C.M."/>
            <person name="Groisillier A."/>
            <person name="Herve C."/>
            <person name="Jabbari K."/>
            <person name="Katinka M."/>
            <person name="Kloareg B."/>
            <person name="Kowalczyk N."/>
            <person name="Labadie K."/>
            <person name="Leblanc C."/>
            <person name="Lopez P.J."/>
            <person name="McLachlan D.H."/>
            <person name="Meslet-Cladiere L."/>
            <person name="Moustafa A."/>
            <person name="Nehr Z."/>
            <person name="Nyvall Collen P."/>
            <person name="Panaud O."/>
            <person name="Partensky F."/>
            <person name="Poulain J."/>
            <person name="Rensing S.A."/>
            <person name="Rousvoal S."/>
            <person name="Samson G."/>
            <person name="Symeonidi A."/>
            <person name="Weissenbach J."/>
            <person name="Zambounis A."/>
            <person name="Wincker P."/>
            <person name="Boyen C."/>
        </authorList>
    </citation>
    <scope>NUCLEOTIDE SEQUENCE [LARGE SCALE GENOMIC DNA]</scope>
    <source>
        <strain evidence="3">cv. Stackhouse</strain>
    </source>
</reference>
<dbReference type="Proteomes" id="UP000012073">
    <property type="component" value="Unassembled WGS sequence"/>
</dbReference>
<evidence type="ECO:0000313" key="3">
    <source>
        <dbReference type="Proteomes" id="UP000012073"/>
    </source>
</evidence>
<name>R7QFL6_CHOCR</name>
<protein>
    <submittedName>
        <fullName evidence="2">Uncharacterized protein</fullName>
    </submittedName>
</protein>
<dbReference type="GeneID" id="17324858"/>
<gene>
    <name evidence="2" type="ORF">CHC_T00005459001</name>
</gene>
<dbReference type="Gramene" id="CDF37322">
    <property type="protein sequence ID" value="CDF37322"/>
    <property type="gene ID" value="CHC_T00005459001"/>
</dbReference>
<evidence type="ECO:0000256" key="1">
    <source>
        <dbReference type="SAM" id="MobiDB-lite"/>
    </source>
</evidence>
<feature type="region of interest" description="Disordered" evidence="1">
    <location>
        <begin position="30"/>
        <end position="60"/>
    </location>
</feature>
<proteinExistence type="predicted"/>
<dbReference type="AlphaFoldDB" id="R7QFL6"/>